<dbReference type="PANTHER" id="PTHR41700:SF1">
    <property type="entry name" value="N-ACETYLTRANSFERASE DOMAIN-CONTAINING PROTEIN"/>
    <property type="match status" value="1"/>
</dbReference>
<dbReference type="SUPFAM" id="SSF55729">
    <property type="entry name" value="Acyl-CoA N-acyltransferases (Nat)"/>
    <property type="match status" value="1"/>
</dbReference>
<dbReference type="EMBL" id="BOMW01000012">
    <property type="protein sequence ID" value="GIF03710.1"/>
    <property type="molecule type" value="Genomic_DNA"/>
</dbReference>
<comment type="caution">
    <text evidence="1">The sequence shown here is derived from an EMBL/GenBank/DDBJ whole genome shotgun (WGS) entry which is preliminary data.</text>
</comment>
<protein>
    <recommendedName>
        <fullName evidence="3">N-acetyltransferase domain-containing protein</fullName>
    </recommendedName>
</protein>
<dbReference type="RefSeq" id="WP_203677402.1">
    <property type="nucleotide sequence ID" value="NZ_BOMW01000012.1"/>
</dbReference>
<sequence length="268" mass="29716">MTERPTVVGWDADVVMLRTTEQLESAAELLWTVWGAQTPAERTEVISTSLLRTLFHSGNYVAGAYVKGELAGCTVGLFGSLSPDGRPDHLHSSIAGVVRSGTNRGVGYAMKRHQRSWALQRGLNTIRWTFDPLVARNAYFNLCKLGATVASYETDYYGHLDDGVNNDQDTDRLLVNWELCDNWVEQAMAGDLGEMRRHASALPGAAIIDVPEDIEMLRRTDPAQAQRDRVTVREQFRSLLARGYRVAGMNKEKQYVLLPAGVEAGFDA</sequence>
<evidence type="ECO:0000313" key="2">
    <source>
        <dbReference type="Proteomes" id="UP000629619"/>
    </source>
</evidence>
<dbReference type="AlphaFoldDB" id="A0A919N3H7"/>
<dbReference type="InterPro" id="IPR016181">
    <property type="entry name" value="Acyl_CoA_acyltransferase"/>
</dbReference>
<name>A0A919N3H7_9ACTN</name>
<dbReference type="InterPro" id="IPR038764">
    <property type="entry name" value="GNAT_N_AcTrfase_prd"/>
</dbReference>
<evidence type="ECO:0008006" key="3">
    <source>
        <dbReference type="Google" id="ProtNLM"/>
    </source>
</evidence>
<gene>
    <name evidence="1" type="ORF">Asi03nite_12480</name>
</gene>
<organism evidence="1 2">
    <name type="scientific">Actinoplanes siamensis</name>
    <dbReference type="NCBI Taxonomy" id="1223317"/>
    <lineage>
        <taxon>Bacteria</taxon>
        <taxon>Bacillati</taxon>
        <taxon>Actinomycetota</taxon>
        <taxon>Actinomycetes</taxon>
        <taxon>Micromonosporales</taxon>
        <taxon>Micromonosporaceae</taxon>
        <taxon>Actinoplanes</taxon>
    </lineage>
</organism>
<dbReference type="Gene3D" id="3.40.630.30">
    <property type="match status" value="1"/>
</dbReference>
<accession>A0A919N3H7</accession>
<dbReference type="Proteomes" id="UP000629619">
    <property type="component" value="Unassembled WGS sequence"/>
</dbReference>
<dbReference type="PANTHER" id="PTHR41700">
    <property type="entry name" value="GCN5-RELATED N-ACETYLTRANSFERASE"/>
    <property type="match status" value="1"/>
</dbReference>
<evidence type="ECO:0000313" key="1">
    <source>
        <dbReference type="EMBL" id="GIF03710.1"/>
    </source>
</evidence>
<proteinExistence type="predicted"/>
<keyword evidence="2" id="KW-1185">Reference proteome</keyword>
<reference evidence="1" key="1">
    <citation type="submission" date="2021-01" db="EMBL/GenBank/DDBJ databases">
        <title>Whole genome shotgun sequence of Actinoplanes siamensis NBRC 109076.</title>
        <authorList>
            <person name="Komaki H."/>
            <person name="Tamura T."/>
        </authorList>
    </citation>
    <scope>NUCLEOTIDE SEQUENCE</scope>
    <source>
        <strain evidence="1">NBRC 109076</strain>
    </source>
</reference>